<accession>A0A4Q6XZ49</accession>
<dbReference type="AlphaFoldDB" id="A0A4Q6XZ49"/>
<reference evidence="2 3" key="1">
    <citation type="submission" date="2019-02" db="EMBL/GenBank/DDBJ databases">
        <authorList>
            <person name="Li Y."/>
        </authorList>
    </citation>
    <scope>NUCLEOTIDE SEQUENCE [LARGE SCALE GENOMIC DNA]</scope>
    <source>
        <strain evidence="2 3">3-7</strain>
    </source>
</reference>
<evidence type="ECO:0000256" key="1">
    <source>
        <dbReference type="SAM" id="MobiDB-lite"/>
    </source>
</evidence>
<dbReference type="EMBL" id="SGIS01000004">
    <property type="protein sequence ID" value="RZF65780.1"/>
    <property type="molecule type" value="Genomic_DNA"/>
</dbReference>
<dbReference type="Proteomes" id="UP000292085">
    <property type="component" value="Unassembled WGS sequence"/>
</dbReference>
<evidence type="ECO:0000313" key="3">
    <source>
        <dbReference type="Proteomes" id="UP000292085"/>
    </source>
</evidence>
<organism evidence="2 3">
    <name type="scientific">Sphingomonas populi</name>
    <dbReference type="NCBI Taxonomy" id="2484750"/>
    <lineage>
        <taxon>Bacteria</taxon>
        <taxon>Pseudomonadati</taxon>
        <taxon>Pseudomonadota</taxon>
        <taxon>Alphaproteobacteria</taxon>
        <taxon>Sphingomonadales</taxon>
        <taxon>Sphingomonadaceae</taxon>
        <taxon>Sphingomonas</taxon>
    </lineage>
</organism>
<gene>
    <name evidence="2" type="ORF">EWE75_03735</name>
</gene>
<keyword evidence="3" id="KW-1185">Reference proteome</keyword>
<dbReference type="RefSeq" id="WP_130155358.1">
    <property type="nucleotide sequence ID" value="NZ_SGIS01000004.1"/>
</dbReference>
<protein>
    <submittedName>
        <fullName evidence="2">Uncharacterized protein</fullName>
    </submittedName>
</protein>
<name>A0A4Q6XZ49_9SPHN</name>
<comment type="caution">
    <text evidence="2">The sequence shown here is derived from an EMBL/GenBank/DDBJ whole genome shotgun (WGS) entry which is preliminary data.</text>
</comment>
<evidence type="ECO:0000313" key="2">
    <source>
        <dbReference type="EMBL" id="RZF65780.1"/>
    </source>
</evidence>
<feature type="region of interest" description="Disordered" evidence="1">
    <location>
        <begin position="1"/>
        <end position="29"/>
    </location>
</feature>
<proteinExistence type="predicted"/>
<sequence>MAKVSRNRSTGRFSIAANGKDSPSTIRDSQSGTVLALRGYGAMSGEYVVRDGIDLSKPIAAQAADVKPKEKAIAAHKPG</sequence>